<feature type="region of interest" description="Disordered" evidence="1">
    <location>
        <begin position="174"/>
        <end position="206"/>
    </location>
</feature>
<sequence length="206" mass="22531">MFADDAAFEDCWKICNLDYNLPFSSLEDVVGRLLPFHVLAAQEEEDVQTGGTPGGSSGVSSSQQAQTEAELAQVCKLTQQLLALRSKIEGIQAGLGTSRATAEDAHQLEKLLHQDAQQRLMVQRTETKQVMADALSQSNHTRANALDNIYPSSQPICAASLAQQQAWAQYHIGPQLQQEQRPQQPVQQTGGWSGWQPQAPLQPNPT</sequence>
<feature type="domain" description="GLTSCR protein conserved" evidence="2">
    <location>
        <begin position="10"/>
        <end position="122"/>
    </location>
</feature>
<reference evidence="3 4" key="1">
    <citation type="journal article" date="2024" name="Nat. Commun.">
        <title>Phylogenomics reveals the evolutionary origins of lichenization in chlorophyte algae.</title>
        <authorList>
            <person name="Puginier C."/>
            <person name="Libourel C."/>
            <person name="Otte J."/>
            <person name="Skaloud P."/>
            <person name="Haon M."/>
            <person name="Grisel S."/>
            <person name="Petersen M."/>
            <person name="Berrin J.G."/>
            <person name="Delaux P.M."/>
            <person name="Dal Grande F."/>
            <person name="Keller J."/>
        </authorList>
    </citation>
    <scope>NUCLEOTIDE SEQUENCE [LARGE SCALE GENOMIC DNA]</scope>
    <source>
        <strain evidence="3 4">SAG 2523</strain>
    </source>
</reference>
<name>A0AAW1T495_9CHLO</name>
<feature type="region of interest" description="Disordered" evidence="1">
    <location>
        <begin position="44"/>
        <end position="63"/>
    </location>
</feature>
<proteinExistence type="predicted"/>
<evidence type="ECO:0000259" key="2">
    <source>
        <dbReference type="Pfam" id="PF15249"/>
    </source>
</evidence>
<protein>
    <recommendedName>
        <fullName evidence="2">GLTSCR protein conserved domain-containing protein</fullName>
    </recommendedName>
</protein>
<gene>
    <name evidence="3" type="ORF">WJX84_007758</name>
</gene>
<dbReference type="EMBL" id="JALJOV010000425">
    <property type="protein sequence ID" value="KAK9863827.1"/>
    <property type="molecule type" value="Genomic_DNA"/>
</dbReference>
<dbReference type="AlphaFoldDB" id="A0AAW1T495"/>
<dbReference type="InterPro" id="IPR015671">
    <property type="entry name" value="GSCR1_dom"/>
</dbReference>
<keyword evidence="4" id="KW-1185">Reference proteome</keyword>
<dbReference type="Proteomes" id="UP001485043">
    <property type="component" value="Unassembled WGS sequence"/>
</dbReference>
<feature type="compositionally biased region" description="Low complexity" evidence="1">
    <location>
        <begin position="174"/>
        <end position="188"/>
    </location>
</feature>
<accession>A0AAW1T495</accession>
<comment type="caution">
    <text evidence="3">The sequence shown here is derived from an EMBL/GenBank/DDBJ whole genome shotgun (WGS) entry which is preliminary data.</text>
</comment>
<dbReference type="Pfam" id="PF15249">
    <property type="entry name" value="GLTSCR1"/>
    <property type="match status" value="1"/>
</dbReference>
<evidence type="ECO:0000313" key="4">
    <source>
        <dbReference type="Proteomes" id="UP001485043"/>
    </source>
</evidence>
<evidence type="ECO:0000313" key="3">
    <source>
        <dbReference type="EMBL" id="KAK9863827.1"/>
    </source>
</evidence>
<organism evidence="3 4">
    <name type="scientific">Apatococcus fuscideae</name>
    <dbReference type="NCBI Taxonomy" id="2026836"/>
    <lineage>
        <taxon>Eukaryota</taxon>
        <taxon>Viridiplantae</taxon>
        <taxon>Chlorophyta</taxon>
        <taxon>core chlorophytes</taxon>
        <taxon>Trebouxiophyceae</taxon>
        <taxon>Chlorellales</taxon>
        <taxon>Chlorellaceae</taxon>
        <taxon>Apatococcus</taxon>
    </lineage>
</organism>
<evidence type="ECO:0000256" key="1">
    <source>
        <dbReference type="SAM" id="MobiDB-lite"/>
    </source>
</evidence>